<feature type="region of interest" description="Disordered" evidence="1">
    <location>
        <begin position="1"/>
        <end position="95"/>
    </location>
</feature>
<gene>
    <name evidence="2" type="ORF">RM877_19210</name>
</gene>
<accession>A0ABD5ER36</accession>
<feature type="compositionally biased region" description="Low complexity" evidence="1">
    <location>
        <begin position="1"/>
        <end position="13"/>
    </location>
</feature>
<evidence type="ECO:0000313" key="3">
    <source>
        <dbReference type="Proteomes" id="UP001183535"/>
    </source>
</evidence>
<reference evidence="3" key="1">
    <citation type="submission" date="2023-07" db="EMBL/GenBank/DDBJ databases">
        <title>30 novel species of actinomycetes from the DSMZ collection.</title>
        <authorList>
            <person name="Nouioui I."/>
        </authorList>
    </citation>
    <scope>NUCLEOTIDE SEQUENCE [LARGE SCALE GENOMIC DNA]</scope>
    <source>
        <strain evidence="3">DSM 41981</strain>
    </source>
</reference>
<dbReference type="RefSeq" id="WP_311638684.1">
    <property type="nucleotide sequence ID" value="NZ_JAVRES010000009.1"/>
</dbReference>
<evidence type="ECO:0000256" key="1">
    <source>
        <dbReference type="SAM" id="MobiDB-lite"/>
    </source>
</evidence>
<organism evidence="2 3">
    <name type="scientific">Streptomyces doudnae</name>
    <dbReference type="NCBI Taxonomy" id="3075536"/>
    <lineage>
        <taxon>Bacteria</taxon>
        <taxon>Bacillati</taxon>
        <taxon>Actinomycetota</taxon>
        <taxon>Actinomycetes</taxon>
        <taxon>Kitasatosporales</taxon>
        <taxon>Streptomycetaceae</taxon>
        <taxon>Streptomyces</taxon>
    </lineage>
</organism>
<proteinExistence type="predicted"/>
<keyword evidence="3" id="KW-1185">Reference proteome</keyword>
<comment type="caution">
    <text evidence="2">The sequence shown here is derived from an EMBL/GenBank/DDBJ whole genome shotgun (WGS) entry which is preliminary data.</text>
</comment>
<name>A0ABD5ER36_9ACTN</name>
<dbReference type="EMBL" id="JAVRES010000009">
    <property type="protein sequence ID" value="MDT0436819.1"/>
    <property type="molecule type" value="Genomic_DNA"/>
</dbReference>
<dbReference type="AlphaFoldDB" id="A0ABD5ER36"/>
<evidence type="ECO:0000313" key="2">
    <source>
        <dbReference type="EMBL" id="MDT0436819.1"/>
    </source>
</evidence>
<sequence>MRPRAVRAPAGRPRAPDEGRATTPAGRAGHALRPVAGRRRTVIDRPPGTGDRDEPPRHRPPRVRDRGLAGCRPRALRHRARTAAGADRPTGLLTD</sequence>
<feature type="compositionally biased region" description="Basic and acidic residues" evidence="1">
    <location>
        <begin position="50"/>
        <end position="67"/>
    </location>
</feature>
<protein>
    <submittedName>
        <fullName evidence="2">Uncharacterized protein</fullName>
    </submittedName>
</protein>
<dbReference type="Proteomes" id="UP001183535">
    <property type="component" value="Unassembled WGS sequence"/>
</dbReference>